<dbReference type="RefSeq" id="WP_260189001.1">
    <property type="nucleotide sequence ID" value="NZ_JAFFZE010000002.1"/>
</dbReference>
<protein>
    <submittedName>
        <fullName evidence="2">VOC family protein</fullName>
    </submittedName>
</protein>
<evidence type="ECO:0000313" key="2">
    <source>
        <dbReference type="EMBL" id="MCT2581646.1"/>
    </source>
</evidence>
<dbReference type="InterPro" id="IPR029068">
    <property type="entry name" value="Glyas_Bleomycin-R_OHBP_Dase"/>
</dbReference>
<evidence type="ECO:0000259" key="1">
    <source>
        <dbReference type="Pfam" id="PF18029"/>
    </source>
</evidence>
<accession>A0ABT2J1B6</accession>
<comment type="caution">
    <text evidence="2">The sequence shown here is derived from an EMBL/GenBank/DDBJ whole genome shotgun (WGS) entry which is preliminary data.</text>
</comment>
<dbReference type="PANTHER" id="PTHR35908">
    <property type="entry name" value="HYPOTHETICAL FUSION PROTEIN"/>
    <property type="match status" value="1"/>
</dbReference>
<feature type="domain" description="Glyoxalase-like" evidence="1">
    <location>
        <begin position="8"/>
        <end position="116"/>
    </location>
</feature>
<name>A0ABT2J1B6_9PSEU</name>
<organism evidence="2 3">
    <name type="scientific">Actinophytocola gossypii</name>
    <dbReference type="NCBI Taxonomy" id="2812003"/>
    <lineage>
        <taxon>Bacteria</taxon>
        <taxon>Bacillati</taxon>
        <taxon>Actinomycetota</taxon>
        <taxon>Actinomycetes</taxon>
        <taxon>Pseudonocardiales</taxon>
        <taxon>Pseudonocardiaceae</taxon>
    </lineage>
</organism>
<proteinExistence type="predicted"/>
<dbReference type="CDD" id="cd06587">
    <property type="entry name" value="VOC"/>
    <property type="match status" value="1"/>
</dbReference>
<keyword evidence="3" id="KW-1185">Reference proteome</keyword>
<gene>
    <name evidence="2" type="ORF">JT362_00740</name>
</gene>
<dbReference type="Proteomes" id="UP001156441">
    <property type="component" value="Unassembled WGS sequence"/>
</dbReference>
<sequence>MVSRVLAVTVDCRDTAGMVAFWCAALGYTETARWRDARDVEYVEIGRDGEPPLLFQPVDDPKTGKNRLHLDLAPTTGTQAEEVERLTGLGARVVSDEPEFPWVVLTDPQGNEFCVLPPR</sequence>
<dbReference type="SUPFAM" id="SSF54593">
    <property type="entry name" value="Glyoxalase/Bleomycin resistance protein/Dihydroxybiphenyl dioxygenase"/>
    <property type="match status" value="1"/>
</dbReference>
<dbReference type="InterPro" id="IPR041581">
    <property type="entry name" value="Glyoxalase_6"/>
</dbReference>
<reference evidence="2 3" key="1">
    <citation type="submission" date="2021-02" db="EMBL/GenBank/DDBJ databases">
        <title>Actinophytocola xerophila sp. nov., isolated from soil of cotton cropping field.</title>
        <authorList>
            <person name="Huang R."/>
            <person name="Chen X."/>
            <person name="Ge X."/>
            <person name="Liu W."/>
        </authorList>
    </citation>
    <scope>NUCLEOTIDE SEQUENCE [LARGE SCALE GENOMIC DNA]</scope>
    <source>
        <strain evidence="2 3">S1-96</strain>
    </source>
</reference>
<dbReference type="Gene3D" id="3.10.180.10">
    <property type="entry name" value="2,3-Dihydroxybiphenyl 1,2-Dioxygenase, domain 1"/>
    <property type="match status" value="1"/>
</dbReference>
<dbReference type="Pfam" id="PF18029">
    <property type="entry name" value="Glyoxalase_6"/>
    <property type="match status" value="1"/>
</dbReference>
<dbReference type="EMBL" id="JAFFZE010000002">
    <property type="protein sequence ID" value="MCT2581646.1"/>
    <property type="molecule type" value="Genomic_DNA"/>
</dbReference>
<evidence type="ECO:0000313" key="3">
    <source>
        <dbReference type="Proteomes" id="UP001156441"/>
    </source>
</evidence>
<dbReference type="PANTHER" id="PTHR35908:SF1">
    <property type="entry name" value="CONSERVED PROTEIN"/>
    <property type="match status" value="1"/>
</dbReference>